<accession>A0A558QR79</accession>
<name>A0A558QR79_9SPHN</name>
<reference evidence="1 2" key="1">
    <citation type="submission" date="2019-07" db="EMBL/GenBank/DDBJ databases">
        <title>Sphingomonas solaris sp. nov., isolated from a solar panel from Boston, Massachusetts.</title>
        <authorList>
            <person name="Tanner K."/>
            <person name="Pascual J."/>
            <person name="Mancuso C."/>
            <person name="Pereto J."/>
            <person name="Khalil A."/>
            <person name="Vilanova C."/>
        </authorList>
    </citation>
    <scope>NUCLEOTIDE SEQUENCE [LARGE SCALE GENOMIC DNA]</scope>
    <source>
        <strain evidence="1 2">R4DWN</strain>
    </source>
</reference>
<evidence type="ECO:0000313" key="2">
    <source>
        <dbReference type="Proteomes" id="UP000318681"/>
    </source>
</evidence>
<organism evidence="1 2">
    <name type="scientific">Alterirhizorhabdus solaris</name>
    <dbReference type="NCBI Taxonomy" id="2529389"/>
    <lineage>
        <taxon>Bacteria</taxon>
        <taxon>Pseudomonadati</taxon>
        <taxon>Pseudomonadota</taxon>
        <taxon>Alphaproteobacteria</taxon>
        <taxon>Sphingomonadales</taxon>
        <taxon>Rhizorhabdaceae</taxon>
        <taxon>Alterirhizorhabdus</taxon>
    </lineage>
</organism>
<keyword evidence="2" id="KW-1185">Reference proteome</keyword>
<proteinExistence type="predicted"/>
<gene>
    <name evidence="1" type="ORF">FOY91_21215</name>
</gene>
<dbReference type="OrthoDB" id="7406594at2"/>
<dbReference type="Proteomes" id="UP000318681">
    <property type="component" value="Unassembled WGS sequence"/>
</dbReference>
<sequence length="246" mass="26009">TYADLADLAASAPIVADVQVVRATRLKPAQAVGIAPGFVRFYVEGTVLALIRGAQGLPGQISWLVDLPIEGVRVPKLAKKTRLLLLATPGTRPGEVRLATPYAQFAWTPDLDARLRNVLTAMTAADAPPRVTGIGSAFHVPGSLPGESETQIFLRTADARPISLNVLRRPGQPPRWAVALGEMVDEAAGPPARDSLLWYRLACFLPAALPDTATAELAPADAAAAAEDYRFVLAALGTCARNYGAR</sequence>
<feature type="non-terminal residue" evidence="1">
    <location>
        <position position="1"/>
    </location>
</feature>
<protein>
    <submittedName>
        <fullName evidence="1">Uncharacterized protein</fullName>
    </submittedName>
</protein>
<dbReference type="RefSeq" id="WP_145156042.1">
    <property type="nucleotide sequence ID" value="NZ_VNIM01000199.1"/>
</dbReference>
<dbReference type="EMBL" id="VNIM01000199">
    <property type="protein sequence ID" value="TVV69650.1"/>
    <property type="molecule type" value="Genomic_DNA"/>
</dbReference>
<dbReference type="AlphaFoldDB" id="A0A558QR79"/>
<comment type="caution">
    <text evidence="1">The sequence shown here is derived from an EMBL/GenBank/DDBJ whole genome shotgun (WGS) entry which is preliminary data.</text>
</comment>
<evidence type="ECO:0000313" key="1">
    <source>
        <dbReference type="EMBL" id="TVV69650.1"/>
    </source>
</evidence>